<comment type="caution">
    <text evidence="1">The sequence shown here is derived from an EMBL/GenBank/DDBJ whole genome shotgun (WGS) entry which is preliminary data.</text>
</comment>
<dbReference type="AlphaFoldDB" id="A0A9W8LUS4"/>
<keyword evidence="2" id="KW-1185">Reference proteome</keyword>
<dbReference type="EMBL" id="JANBUO010000166">
    <property type="protein sequence ID" value="KAJ2806709.1"/>
    <property type="molecule type" value="Genomic_DNA"/>
</dbReference>
<protein>
    <submittedName>
        <fullName evidence="1">Uncharacterized protein</fullName>
    </submittedName>
</protein>
<gene>
    <name evidence="1" type="ORF">H4R20_001586</name>
</gene>
<dbReference type="Proteomes" id="UP001140094">
    <property type="component" value="Unassembled WGS sequence"/>
</dbReference>
<accession>A0A9W8LUS4</accession>
<reference evidence="1" key="1">
    <citation type="submission" date="2022-07" db="EMBL/GenBank/DDBJ databases">
        <title>Phylogenomic reconstructions and comparative analyses of Kickxellomycotina fungi.</title>
        <authorList>
            <person name="Reynolds N.K."/>
            <person name="Stajich J.E."/>
            <person name="Barry K."/>
            <person name="Grigoriev I.V."/>
            <person name="Crous P."/>
            <person name="Smith M.E."/>
        </authorList>
    </citation>
    <scope>NUCLEOTIDE SEQUENCE</scope>
    <source>
        <strain evidence="1">NRRL 1565</strain>
    </source>
</reference>
<dbReference type="OrthoDB" id="5538472at2759"/>
<organism evidence="1 2">
    <name type="scientific">Coemansia guatemalensis</name>
    <dbReference type="NCBI Taxonomy" id="2761395"/>
    <lineage>
        <taxon>Eukaryota</taxon>
        <taxon>Fungi</taxon>
        <taxon>Fungi incertae sedis</taxon>
        <taxon>Zoopagomycota</taxon>
        <taxon>Kickxellomycotina</taxon>
        <taxon>Kickxellomycetes</taxon>
        <taxon>Kickxellales</taxon>
        <taxon>Kickxellaceae</taxon>
        <taxon>Coemansia</taxon>
    </lineage>
</organism>
<evidence type="ECO:0000313" key="2">
    <source>
        <dbReference type="Proteomes" id="UP001140094"/>
    </source>
</evidence>
<proteinExistence type="predicted"/>
<evidence type="ECO:0000313" key="1">
    <source>
        <dbReference type="EMBL" id="KAJ2806709.1"/>
    </source>
</evidence>
<name>A0A9W8LUS4_9FUNG</name>
<sequence>MRQTPPGHDGCRCAGFLDIKALLQKTGCGSSKPLPGARRITTLPEQQHISLLPTSILRSESQHPLLRPPADPSRKVRFDLEQNDSSSLEDFNTHGNVFDTDNNDTFGGKDEGYISQKARDIQTERIEGDPFAMRFKVQHIPAECMQELMELGTMDRILAVYARDIGRLAVNSFRPFRSLYFHGIVLHHLGRQGAVDFEQGRHVCEAAVVLNNAAAPTKDSSKQNPPSLLAFLNLGIETGGSLTMPIADSNALARSSWRELNRARMEYALTAGRLVAGLQEPPVLHCLEQMLAQRCIIRPVFNYTFRRFMAMEEPDLLVRDEALQFQIYSTVREIMGRVHGDNPPLCYVMCTTLFAIAETNDKVASTLMRNGLGTAKVDLCSTIVSADMDEDAIASSTFGGQHPDEPLSPRELLCLLDWEFAAVLGYMLAYRYYEDNTQVTEMRARIGAKAFSVDTTKSQPFPPLLPMQDTHFHSRIGNYVNTVYARWPHGFAYMVIDEAVEAYNDIIQNIRAKQCC</sequence>